<dbReference type="InterPro" id="IPR051177">
    <property type="entry name" value="CIK-Related_Protein"/>
</dbReference>
<accession>A0AAV2PGK7</accession>
<keyword evidence="5" id="KW-1185">Reference proteome</keyword>
<dbReference type="Pfam" id="PF00069">
    <property type="entry name" value="Pkinase"/>
    <property type="match status" value="1"/>
</dbReference>
<feature type="region of interest" description="Disordered" evidence="2">
    <location>
        <begin position="642"/>
        <end position="674"/>
    </location>
</feature>
<dbReference type="InterPro" id="IPR011989">
    <property type="entry name" value="ARM-like"/>
</dbReference>
<gene>
    <name evidence="4" type="ORF">MNOR_LOCUS32</name>
</gene>
<dbReference type="PANTHER" id="PTHR12984:SF6">
    <property type="entry name" value="SCY1-LIKE PROTEIN 2"/>
    <property type="match status" value="1"/>
</dbReference>
<dbReference type="GO" id="GO:0005524">
    <property type="term" value="F:ATP binding"/>
    <property type="evidence" value="ECO:0007669"/>
    <property type="project" value="InterPro"/>
</dbReference>
<dbReference type="Proteomes" id="UP001497623">
    <property type="component" value="Unassembled WGS sequence"/>
</dbReference>
<dbReference type="PANTHER" id="PTHR12984">
    <property type="entry name" value="SCY1-RELATED S/T PROTEIN KINASE-LIKE"/>
    <property type="match status" value="1"/>
</dbReference>
<dbReference type="Gene3D" id="3.30.200.20">
    <property type="entry name" value="Phosphorylase Kinase, domain 1"/>
    <property type="match status" value="1"/>
</dbReference>
<dbReference type="Gene3D" id="1.25.10.10">
    <property type="entry name" value="Leucine-rich Repeat Variant"/>
    <property type="match status" value="1"/>
</dbReference>
<dbReference type="SMART" id="SM00220">
    <property type="entry name" value="S_TKc"/>
    <property type="match status" value="1"/>
</dbReference>
<organism evidence="4 5">
    <name type="scientific">Meganyctiphanes norvegica</name>
    <name type="common">Northern krill</name>
    <name type="synonym">Thysanopoda norvegica</name>
    <dbReference type="NCBI Taxonomy" id="48144"/>
    <lineage>
        <taxon>Eukaryota</taxon>
        <taxon>Metazoa</taxon>
        <taxon>Ecdysozoa</taxon>
        <taxon>Arthropoda</taxon>
        <taxon>Crustacea</taxon>
        <taxon>Multicrustacea</taxon>
        <taxon>Malacostraca</taxon>
        <taxon>Eumalacostraca</taxon>
        <taxon>Eucarida</taxon>
        <taxon>Euphausiacea</taxon>
        <taxon>Euphausiidae</taxon>
        <taxon>Meganyctiphanes</taxon>
    </lineage>
</organism>
<dbReference type="InterPro" id="IPR011009">
    <property type="entry name" value="Kinase-like_dom_sf"/>
</dbReference>
<reference evidence="4 5" key="1">
    <citation type="submission" date="2024-05" db="EMBL/GenBank/DDBJ databases">
        <authorList>
            <person name="Wallberg A."/>
        </authorList>
    </citation>
    <scope>NUCLEOTIDE SEQUENCE [LARGE SCALE GENOMIC DNA]</scope>
</reference>
<evidence type="ECO:0000256" key="1">
    <source>
        <dbReference type="ARBA" id="ARBA00038349"/>
    </source>
</evidence>
<comment type="similarity">
    <text evidence="1">Belongs to the protein kinase superfamily.</text>
</comment>
<proteinExistence type="inferred from homology"/>
<dbReference type="FunFam" id="1.25.10.10:FF:000189">
    <property type="entry name" value="SCY1-like pseudokinase 2"/>
    <property type="match status" value="1"/>
</dbReference>
<feature type="non-terminal residue" evidence="4">
    <location>
        <position position="1"/>
    </location>
</feature>
<name>A0AAV2PGK7_MEGNR</name>
<dbReference type="Gene3D" id="1.10.510.10">
    <property type="entry name" value="Transferase(Phosphotransferase) domain 1"/>
    <property type="match status" value="1"/>
</dbReference>
<dbReference type="InterPro" id="IPR000719">
    <property type="entry name" value="Prot_kinase_dom"/>
</dbReference>
<dbReference type="EMBL" id="CAXKWB010000005">
    <property type="protein sequence ID" value="CAL4058588.1"/>
    <property type="molecule type" value="Genomic_DNA"/>
</dbReference>
<dbReference type="InterPro" id="IPR016024">
    <property type="entry name" value="ARM-type_fold"/>
</dbReference>
<feature type="compositionally biased region" description="Low complexity" evidence="2">
    <location>
        <begin position="649"/>
        <end position="674"/>
    </location>
</feature>
<dbReference type="CDD" id="cd14011">
    <property type="entry name" value="PK_SCY1_like"/>
    <property type="match status" value="1"/>
</dbReference>
<comment type="caution">
    <text evidence="4">The sequence shown here is derived from an EMBL/GenBank/DDBJ whole genome shotgun (WGS) entry which is preliminary data.</text>
</comment>
<dbReference type="SUPFAM" id="SSF48371">
    <property type="entry name" value="ARM repeat"/>
    <property type="match status" value="1"/>
</dbReference>
<dbReference type="AlphaFoldDB" id="A0AAV2PGK7"/>
<dbReference type="SUPFAM" id="SSF56112">
    <property type="entry name" value="Protein kinase-like (PK-like)"/>
    <property type="match status" value="1"/>
</dbReference>
<evidence type="ECO:0000256" key="2">
    <source>
        <dbReference type="SAM" id="MobiDB-lite"/>
    </source>
</evidence>
<feature type="region of interest" description="Disordered" evidence="2">
    <location>
        <begin position="921"/>
        <end position="945"/>
    </location>
</feature>
<feature type="domain" description="Protein kinase" evidence="3">
    <location>
        <begin position="58"/>
        <end position="348"/>
    </location>
</feature>
<evidence type="ECO:0000313" key="5">
    <source>
        <dbReference type="Proteomes" id="UP001497623"/>
    </source>
</evidence>
<feature type="compositionally biased region" description="Polar residues" evidence="2">
    <location>
        <begin position="921"/>
        <end position="939"/>
    </location>
</feature>
<dbReference type="FunFam" id="3.30.200.20:FF:000179">
    <property type="entry name" value="SCY1 like pseudokinase 2"/>
    <property type="match status" value="1"/>
</dbReference>
<feature type="non-terminal residue" evidence="4">
    <location>
        <position position="945"/>
    </location>
</feature>
<protein>
    <recommendedName>
        <fullName evidence="3">Protein kinase domain-containing protein</fullName>
    </recommendedName>
</protein>
<evidence type="ECO:0000313" key="4">
    <source>
        <dbReference type="EMBL" id="CAL4058588.1"/>
    </source>
</evidence>
<evidence type="ECO:0000259" key="3">
    <source>
        <dbReference type="PROSITE" id="PS50011"/>
    </source>
</evidence>
<dbReference type="GO" id="GO:0004672">
    <property type="term" value="F:protein kinase activity"/>
    <property type="evidence" value="ECO:0007669"/>
    <property type="project" value="InterPro"/>
</dbReference>
<sequence>TTPSWEGRKHHRMESMLSKLRSTVSNVASRAASDAVGFASQVSNYLPGNPVTREYEVTAHIASAGPGLYWKIYKGYKKSTKQDAAIFVFEKRLLDKWDKQEREQMIEKLRKGVSQLTRIRHPQVLTVQHPLEESRETLAFATEPVLASLANILGSTENMPQQIPSVLKDYKLFDVEIKYGLVQVSEGLAFLHNSVKSVHRNICPENIVVNHEGTWKLFGFDYVVANSSPADQPPFWSFEEYDSKKQPTSQPNLNYLAPEYALTHSLDAAADLYPLGVLIYAIFNEGRPLFNNHDDFSVFKKNCCELKNPSSLKINSIPEGLRDQVRLLLNATPQLRPDALQLTKIPYFDDVGVKTLNYLDQMFQWDNMQKSQFYKSLPTILPQMPHRIAVYRIVPSMVKECINPTMIPFVLPVILQVAERATKEEFIQHILPYLKPIMKITDPVQVMLLLMQKMELLLGKTPPEDVKSDVLPMLYRSLECDTQQIQELCLSIIPSCAQLVEHSAMKNALLPRIKKLCLGTSYLSVRVNCLVCVGKILEHLDKWLVMDDVFPFMQSVPSREAPVVMAIVGIFKVALTHKKLGISKEILANKVLPFLFPLSIENSLSPTQHSSIMTLIKDMIERVESEHSIKLEQLNSIKDEQKALQKAMPSTTPNNDNPSISSNGSNNSFLNPNPDLEKVFTGLGMDNKPSTISNNTTAVMKASTPSPTASTLSLQDKQRMATQATVGENLRKQPPLLPSPPPPANSIIKSPTSNTKNLTGTLITNNMNSMTNGNGAPSPGLAMTNNVMNMNMLNTSMNSMSGTGFPVQMSTPSIMGGGMMQQTQNLGGMSSPMGSISTMNSMNTINSMSNMNSMNAINTMNTLRSPVPQKAQNLSAFDSLLPQQSRAPSMIQMGTSMTSPGMSNMSIRMMSPMQPMNTMIGTGNTPGQQPFKPLSSSDISDFLGL</sequence>
<dbReference type="PROSITE" id="PS50011">
    <property type="entry name" value="PROTEIN_KINASE_DOM"/>
    <property type="match status" value="1"/>
</dbReference>
<feature type="compositionally biased region" description="Pro residues" evidence="2">
    <location>
        <begin position="735"/>
        <end position="744"/>
    </location>
</feature>
<feature type="region of interest" description="Disordered" evidence="2">
    <location>
        <begin position="731"/>
        <end position="755"/>
    </location>
</feature>